<dbReference type="InterPro" id="IPR001296">
    <property type="entry name" value="Glyco_trans_1"/>
</dbReference>
<feature type="domain" description="Glycosyl transferase family 1" evidence="2">
    <location>
        <begin position="186"/>
        <end position="351"/>
    </location>
</feature>
<evidence type="ECO:0000256" key="1">
    <source>
        <dbReference type="ARBA" id="ARBA00009481"/>
    </source>
</evidence>
<organism evidence="4 5">
    <name type="scientific">Bacillus luti</name>
    <dbReference type="NCBI Taxonomy" id="2026191"/>
    <lineage>
        <taxon>Bacteria</taxon>
        <taxon>Bacillati</taxon>
        <taxon>Bacillota</taxon>
        <taxon>Bacilli</taxon>
        <taxon>Bacillales</taxon>
        <taxon>Bacillaceae</taxon>
        <taxon>Bacillus</taxon>
        <taxon>Bacillus cereus group</taxon>
    </lineage>
</organism>
<evidence type="ECO:0000313" key="5">
    <source>
        <dbReference type="Proteomes" id="UP000470409"/>
    </source>
</evidence>
<comment type="similarity">
    <text evidence="1">Belongs to the glycosyltransferase group 1 family. Glycosyltransferase 4 subfamily.</text>
</comment>
<dbReference type="SUPFAM" id="SSF53756">
    <property type="entry name" value="UDP-Glycosyltransferase/glycogen phosphorylase"/>
    <property type="match status" value="1"/>
</dbReference>
<evidence type="ECO:0000259" key="3">
    <source>
        <dbReference type="Pfam" id="PF13477"/>
    </source>
</evidence>
<dbReference type="CDD" id="cd03808">
    <property type="entry name" value="GT4_CapM-like"/>
    <property type="match status" value="1"/>
</dbReference>
<feature type="domain" description="Glycosyltransferase subfamily 4-like N-terminal" evidence="3">
    <location>
        <begin position="12"/>
        <end position="145"/>
    </location>
</feature>
<protein>
    <submittedName>
        <fullName evidence="4">Glycosyltransferase family 4 protein</fullName>
    </submittedName>
</protein>
<dbReference type="Gene3D" id="3.40.50.2000">
    <property type="entry name" value="Glycogen Phosphorylase B"/>
    <property type="match status" value="2"/>
</dbReference>
<dbReference type="PANTHER" id="PTHR12526">
    <property type="entry name" value="GLYCOSYLTRANSFERASE"/>
    <property type="match status" value="1"/>
</dbReference>
<accession>A0A7V7S295</accession>
<dbReference type="GO" id="GO:0016757">
    <property type="term" value="F:glycosyltransferase activity"/>
    <property type="evidence" value="ECO:0007669"/>
    <property type="project" value="InterPro"/>
</dbReference>
<evidence type="ECO:0000259" key="2">
    <source>
        <dbReference type="Pfam" id="PF00534"/>
    </source>
</evidence>
<sequence length="374" mass="43086">MKTVLIVTTVSSTVSAFLMPNIELLISKGYKVEVATNIQNEHFVKTLEDNKVVIHHIPFNRNIKSLENIRAYLKIKDLFKKREYSFVHTHTPIASFLTRLASQYRVIYTAHGFHFNEHGSNISNFLYKMVEKIGAKKTNRLIVINKDDYEASKQIICPEKIRFIKGVGVDTAEYNLEVIDRMTQMELKQELGISENTKIITHIAEFNDNKRQIDILYAATKLREVYGDNFVILLIGRGPNGDYICNKIRELNVDHNVQYLGYRKDINKILSITDVGLLVSLREGLPRSVMEMMTMKVPVVVTNIRGNRDLIQDGYNGFLVDVRAPDQIANKCYEILTNKELAKSFKINSYKKIVEEYSLQRILGELGEVYKELE</sequence>
<reference evidence="4 5" key="1">
    <citation type="submission" date="2019-10" db="EMBL/GenBank/DDBJ databases">
        <title>Bacillus from the desert of Cuatro Cinegas, Coahuila.</title>
        <authorList>
            <person name="Olmedo-Alvarez G."/>
            <person name="Saldana S."/>
            <person name="Barcelo D."/>
        </authorList>
    </citation>
    <scope>NUCLEOTIDE SEQUENCE [LARGE SCALE GENOMIC DNA]</scope>
    <source>
        <strain evidence="4 5">CH155b_5T</strain>
    </source>
</reference>
<dbReference type="InterPro" id="IPR028098">
    <property type="entry name" value="Glyco_trans_4-like_N"/>
</dbReference>
<dbReference type="Pfam" id="PF00534">
    <property type="entry name" value="Glycos_transf_1"/>
    <property type="match status" value="1"/>
</dbReference>
<dbReference type="RefSeq" id="WP_151628416.1">
    <property type="nucleotide sequence ID" value="NZ_WBPG01000033.1"/>
</dbReference>
<evidence type="ECO:0000313" key="4">
    <source>
        <dbReference type="EMBL" id="KAB2439565.1"/>
    </source>
</evidence>
<gene>
    <name evidence="4" type="ORF">F8163_29130</name>
</gene>
<dbReference type="Proteomes" id="UP000470409">
    <property type="component" value="Unassembled WGS sequence"/>
</dbReference>
<comment type="caution">
    <text evidence="4">The sequence shown here is derived from an EMBL/GenBank/DDBJ whole genome shotgun (WGS) entry which is preliminary data.</text>
</comment>
<proteinExistence type="inferred from homology"/>
<dbReference type="Pfam" id="PF13477">
    <property type="entry name" value="Glyco_trans_4_2"/>
    <property type="match status" value="1"/>
</dbReference>
<dbReference type="AlphaFoldDB" id="A0A7V7S295"/>
<keyword evidence="4" id="KW-0808">Transferase</keyword>
<dbReference type="EMBL" id="WBPG01000033">
    <property type="protein sequence ID" value="KAB2439565.1"/>
    <property type="molecule type" value="Genomic_DNA"/>
</dbReference>
<name>A0A7V7S295_9BACI</name>
<dbReference type="PANTHER" id="PTHR12526:SF630">
    <property type="entry name" value="GLYCOSYLTRANSFERASE"/>
    <property type="match status" value="1"/>
</dbReference>